<proteinExistence type="predicted"/>
<dbReference type="InterPro" id="IPR017871">
    <property type="entry name" value="ABC_transporter-like_CS"/>
</dbReference>
<evidence type="ECO:0000313" key="9">
    <source>
        <dbReference type="EMBL" id="CAB4803579.1"/>
    </source>
</evidence>
<evidence type="ECO:0000256" key="1">
    <source>
        <dbReference type="ARBA" id="ARBA00004202"/>
    </source>
</evidence>
<feature type="domain" description="ABC transporter" evidence="8">
    <location>
        <begin position="5"/>
        <end position="248"/>
    </location>
</feature>
<evidence type="ECO:0000256" key="2">
    <source>
        <dbReference type="ARBA" id="ARBA00022448"/>
    </source>
</evidence>
<dbReference type="InterPro" id="IPR003593">
    <property type="entry name" value="AAA+_ATPase"/>
</dbReference>
<dbReference type="InterPro" id="IPR027417">
    <property type="entry name" value="P-loop_NTPase"/>
</dbReference>
<dbReference type="AlphaFoldDB" id="A0A6J6Y445"/>
<dbReference type="GO" id="GO:0015833">
    <property type="term" value="P:peptide transport"/>
    <property type="evidence" value="ECO:0007669"/>
    <property type="project" value="InterPro"/>
</dbReference>
<protein>
    <submittedName>
        <fullName evidence="9">Unannotated protein</fullName>
    </submittedName>
</protein>
<dbReference type="FunFam" id="3.40.50.300:FF:000016">
    <property type="entry name" value="Oligopeptide ABC transporter ATP-binding component"/>
    <property type="match status" value="1"/>
</dbReference>
<dbReference type="InterPro" id="IPR013563">
    <property type="entry name" value="Oligopep_ABC_C"/>
</dbReference>
<comment type="subcellular location">
    <subcellularLocation>
        <location evidence="1">Cell membrane</location>
        <topology evidence="1">Peripheral membrane protein</topology>
    </subcellularLocation>
</comment>
<dbReference type="InterPro" id="IPR003439">
    <property type="entry name" value="ABC_transporter-like_ATP-bd"/>
</dbReference>
<dbReference type="CDD" id="cd03257">
    <property type="entry name" value="ABC_NikE_OppD_transporters"/>
    <property type="match status" value="1"/>
</dbReference>
<dbReference type="InterPro" id="IPR050388">
    <property type="entry name" value="ABC_Ni/Peptide_Import"/>
</dbReference>
<dbReference type="EMBL" id="CAFAAL010000058">
    <property type="protein sequence ID" value="CAB4803579.1"/>
    <property type="molecule type" value="Genomic_DNA"/>
</dbReference>
<keyword evidence="4" id="KW-0547">Nucleotide-binding</keyword>
<evidence type="ECO:0000256" key="4">
    <source>
        <dbReference type="ARBA" id="ARBA00022741"/>
    </source>
</evidence>
<dbReference type="PANTHER" id="PTHR43297:SF2">
    <property type="entry name" value="DIPEPTIDE TRANSPORT ATP-BINDING PROTEIN DPPD"/>
    <property type="match status" value="1"/>
</dbReference>
<dbReference type="Gene3D" id="3.40.50.300">
    <property type="entry name" value="P-loop containing nucleotide triphosphate hydrolases"/>
    <property type="match status" value="1"/>
</dbReference>
<reference evidence="9" key="1">
    <citation type="submission" date="2020-05" db="EMBL/GenBank/DDBJ databases">
        <authorList>
            <person name="Chiriac C."/>
            <person name="Salcher M."/>
            <person name="Ghai R."/>
            <person name="Kavagutti S V."/>
        </authorList>
    </citation>
    <scope>NUCLEOTIDE SEQUENCE</scope>
</reference>
<sequence>MSAVLEVRDLHVSYKSSNGLVPAVRGVDLEIAPGETLGLAGESGCGKSTLAMALLRLVPPSTQISGSIKLAGQDILTMKPGQLRAARWAQASVVFQGAQHVLNPVRRVGRQIDEAIEAHGSASASRAGELLDLVGLGARRGDDYPHELSGGQKQRALIAMALACDPLLLIADEPTTALDVMVQAQILQLLDNIKRERGLSMLFITHDLSVLSHTADRVAVMYAGRIIEVGAGDALLRNSLHPYSKALTASFPVIGDPSSRHQPRGLAGDPPDPNNLPSGCPFHPRCTVATEECQSVDVQLRLVSDDEKRSVACVLVGKQ</sequence>
<dbReference type="PROSITE" id="PS00211">
    <property type="entry name" value="ABC_TRANSPORTER_1"/>
    <property type="match status" value="1"/>
</dbReference>
<dbReference type="GO" id="GO:0005524">
    <property type="term" value="F:ATP binding"/>
    <property type="evidence" value="ECO:0007669"/>
    <property type="project" value="UniProtKB-KW"/>
</dbReference>
<dbReference type="Pfam" id="PF00005">
    <property type="entry name" value="ABC_tran"/>
    <property type="match status" value="1"/>
</dbReference>
<dbReference type="PANTHER" id="PTHR43297">
    <property type="entry name" value="OLIGOPEPTIDE TRANSPORT ATP-BINDING PROTEIN APPD"/>
    <property type="match status" value="1"/>
</dbReference>
<dbReference type="Pfam" id="PF08352">
    <property type="entry name" value="oligo_HPY"/>
    <property type="match status" value="1"/>
</dbReference>
<name>A0A6J6Y445_9ZZZZ</name>
<gene>
    <name evidence="9" type="ORF">UFOPK3004_00810</name>
</gene>
<evidence type="ECO:0000259" key="8">
    <source>
        <dbReference type="PROSITE" id="PS50893"/>
    </source>
</evidence>
<dbReference type="SUPFAM" id="SSF52540">
    <property type="entry name" value="P-loop containing nucleoside triphosphate hydrolases"/>
    <property type="match status" value="1"/>
</dbReference>
<dbReference type="GO" id="GO:0005886">
    <property type="term" value="C:plasma membrane"/>
    <property type="evidence" value="ECO:0007669"/>
    <property type="project" value="UniProtKB-SubCell"/>
</dbReference>
<dbReference type="GO" id="GO:0016887">
    <property type="term" value="F:ATP hydrolysis activity"/>
    <property type="evidence" value="ECO:0007669"/>
    <property type="project" value="InterPro"/>
</dbReference>
<accession>A0A6J6Y445</accession>
<feature type="region of interest" description="Disordered" evidence="7">
    <location>
        <begin position="257"/>
        <end position="278"/>
    </location>
</feature>
<evidence type="ECO:0000256" key="3">
    <source>
        <dbReference type="ARBA" id="ARBA00022475"/>
    </source>
</evidence>
<keyword evidence="5" id="KW-0067">ATP-binding</keyword>
<evidence type="ECO:0000256" key="5">
    <source>
        <dbReference type="ARBA" id="ARBA00022840"/>
    </source>
</evidence>
<keyword evidence="3" id="KW-1003">Cell membrane</keyword>
<dbReference type="SMART" id="SM00382">
    <property type="entry name" value="AAA"/>
    <property type="match status" value="1"/>
</dbReference>
<dbReference type="NCBIfam" id="TIGR01727">
    <property type="entry name" value="oligo_HPY"/>
    <property type="match status" value="1"/>
</dbReference>
<keyword evidence="2" id="KW-0813">Transport</keyword>
<dbReference type="PROSITE" id="PS50893">
    <property type="entry name" value="ABC_TRANSPORTER_2"/>
    <property type="match status" value="1"/>
</dbReference>
<evidence type="ECO:0000256" key="7">
    <source>
        <dbReference type="SAM" id="MobiDB-lite"/>
    </source>
</evidence>
<keyword evidence="6" id="KW-0472">Membrane</keyword>
<organism evidence="9">
    <name type="scientific">freshwater metagenome</name>
    <dbReference type="NCBI Taxonomy" id="449393"/>
    <lineage>
        <taxon>unclassified sequences</taxon>
        <taxon>metagenomes</taxon>
        <taxon>ecological metagenomes</taxon>
    </lineage>
</organism>
<evidence type="ECO:0000256" key="6">
    <source>
        <dbReference type="ARBA" id="ARBA00023136"/>
    </source>
</evidence>